<organism evidence="1 2">
    <name type="scientific">Kitasatospora cathayae</name>
    <dbReference type="NCBI Taxonomy" id="3004092"/>
    <lineage>
        <taxon>Bacteria</taxon>
        <taxon>Bacillati</taxon>
        <taxon>Actinomycetota</taxon>
        <taxon>Actinomycetes</taxon>
        <taxon>Kitasatosporales</taxon>
        <taxon>Streptomycetaceae</taxon>
        <taxon>Kitasatospora</taxon>
    </lineage>
</organism>
<dbReference type="Proteomes" id="UP001212821">
    <property type="component" value="Chromosome"/>
</dbReference>
<protein>
    <submittedName>
        <fullName evidence="1">Uncharacterized protein</fullName>
    </submittedName>
</protein>
<dbReference type="EMBL" id="CP115450">
    <property type="protein sequence ID" value="WBP84637.1"/>
    <property type="molecule type" value="Genomic_DNA"/>
</dbReference>
<gene>
    <name evidence="1" type="ORF">O1G21_01405</name>
</gene>
<evidence type="ECO:0000313" key="2">
    <source>
        <dbReference type="Proteomes" id="UP001212821"/>
    </source>
</evidence>
<reference evidence="2" key="1">
    <citation type="submission" date="2022-12" db="EMBL/GenBank/DDBJ databases">
        <authorList>
            <person name="Mo P."/>
        </authorList>
    </citation>
    <scope>NUCLEOTIDE SEQUENCE [LARGE SCALE GENOMIC DNA]</scope>
    <source>
        <strain evidence="2">HUAS 3-15</strain>
    </source>
</reference>
<proteinExistence type="predicted"/>
<accession>A0ABY7PWU1</accession>
<keyword evidence="2" id="KW-1185">Reference proteome</keyword>
<dbReference type="RefSeq" id="WP_270140008.1">
    <property type="nucleotide sequence ID" value="NZ_CP115450.1"/>
</dbReference>
<evidence type="ECO:0000313" key="1">
    <source>
        <dbReference type="EMBL" id="WBP84637.1"/>
    </source>
</evidence>
<sequence>MVAIGARTEVAGLALAGVTVLVAERPEEAVAAWEALPEGTALVLVGRAAARELGPARLDVTGPLTAVLP</sequence>
<name>A0ABY7PWU1_9ACTN</name>